<comment type="caution">
    <text evidence="1">The sequence shown here is derived from an EMBL/GenBank/DDBJ whole genome shotgun (WGS) entry which is preliminary data.</text>
</comment>
<sequence>DKIQNNKKIWEPIKKYYQANRFVQEKDIPSLDLLVNEIFIERVVQLI</sequence>
<gene>
    <name evidence="1" type="ORF">S01H4_16971</name>
</gene>
<evidence type="ECO:0000313" key="1">
    <source>
        <dbReference type="EMBL" id="GAG58206.1"/>
    </source>
</evidence>
<organism evidence="1">
    <name type="scientific">marine sediment metagenome</name>
    <dbReference type="NCBI Taxonomy" id="412755"/>
    <lineage>
        <taxon>unclassified sequences</taxon>
        <taxon>metagenomes</taxon>
        <taxon>ecological metagenomes</taxon>
    </lineage>
</organism>
<proteinExistence type="predicted"/>
<name>X1ADQ9_9ZZZZ</name>
<reference evidence="1" key="1">
    <citation type="journal article" date="2014" name="Front. Microbiol.">
        <title>High frequency of phylogenetically diverse reductive dehalogenase-homologous genes in deep subseafloor sedimentary metagenomes.</title>
        <authorList>
            <person name="Kawai M."/>
            <person name="Futagami T."/>
            <person name="Toyoda A."/>
            <person name="Takaki Y."/>
            <person name="Nishi S."/>
            <person name="Hori S."/>
            <person name="Arai W."/>
            <person name="Tsubouchi T."/>
            <person name="Morono Y."/>
            <person name="Uchiyama I."/>
            <person name="Ito T."/>
            <person name="Fujiyama A."/>
            <person name="Inagaki F."/>
            <person name="Takami H."/>
        </authorList>
    </citation>
    <scope>NUCLEOTIDE SEQUENCE</scope>
    <source>
        <strain evidence="1">Expedition CK06-06</strain>
    </source>
</reference>
<accession>X1ADQ9</accession>
<feature type="non-terminal residue" evidence="1">
    <location>
        <position position="1"/>
    </location>
</feature>
<dbReference type="AlphaFoldDB" id="X1ADQ9"/>
<dbReference type="EMBL" id="BART01007457">
    <property type="protein sequence ID" value="GAG58206.1"/>
    <property type="molecule type" value="Genomic_DNA"/>
</dbReference>
<protein>
    <submittedName>
        <fullName evidence="1">Uncharacterized protein</fullName>
    </submittedName>
</protein>